<feature type="chain" id="PRO_5039594276" evidence="2">
    <location>
        <begin position="29"/>
        <end position="201"/>
    </location>
</feature>
<keyword evidence="2" id="KW-0732">Signal</keyword>
<gene>
    <name evidence="3" type="ordered locus">BN6_03290</name>
</gene>
<sequence>MKLRLTVAGVLAAVLVTGACSGSGSGSAGSSSTTSAAATTTTKPAADPVTWAGTYCEGITPALEGVVELLQIMLGGAASDPAAMKAKIQEFAGKSGQAFTDAGQKLDDLGAPSPESQALHDELVKFFTESAATWTKAGEEVAKLDPADPEFATKLGALGGDETTTAGDQIKKLQNDPKLGEAFKKAPECTALTEKLKSLGG</sequence>
<dbReference type="STRING" id="1179773.BN6_03290"/>
<dbReference type="RefSeq" id="WP_015097775.1">
    <property type="nucleotide sequence ID" value="NC_019673.1"/>
</dbReference>
<dbReference type="EMBL" id="HE804045">
    <property type="protein sequence ID" value="CCH27661.1"/>
    <property type="molecule type" value="Genomic_DNA"/>
</dbReference>
<dbReference type="KEGG" id="sesp:BN6_03290"/>
<dbReference type="PATRIC" id="fig|1179773.3.peg.335"/>
<dbReference type="Proteomes" id="UP000006281">
    <property type="component" value="Chromosome"/>
</dbReference>
<keyword evidence="4" id="KW-1185">Reference proteome</keyword>
<evidence type="ECO:0000313" key="4">
    <source>
        <dbReference type="Proteomes" id="UP000006281"/>
    </source>
</evidence>
<evidence type="ECO:0000313" key="3">
    <source>
        <dbReference type="EMBL" id="CCH27661.1"/>
    </source>
</evidence>
<feature type="signal peptide" evidence="2">
    <location>
        <begin position="1"/>
        <end position="28"/>
    </location>
</feature>
<dbReference type="eggNOG" id="ENOG5030M6Z">
    <property type="taxonomic scope" value="Bacteria"/>
</dbReference>
<dbReference type="HOGENOM" id="CLU_1359591_0_0_11"/>
<proteinExistence type="predicted"/>
<dbReference type="AlphaFoldDB" id="K0JQ55"/>
<organism evidence="3 4">
    <name type="scientific">Saccharothrix espanaensis (strain ATCC 51144 / DSM 44229 / JCM 9112 / NBRC 15066 / NRRL 15764)</name>
    <dbReference type="NCBI Taxonomy" id="1179773"/>
    <lineage>
        <taxon>Bacteria</taxon>
        <taxon>Bacillati</taxon>
        <taxon>Actinomycetota</taxon>
        <taxon>Actinomycetes</taxon>
        <taxon>Pseudonocardiales</taxon>
        <taxon>Pseudonocardiaceae</taxon>
        <taxon>Saccharothrix</taxon>
    </lineage>
</organism>
<dbReference type="PROSITE" id="PS51257">
    <property type="entry name" value="PROKAR_LIPOPROTEIN"/>
    <property type="match status" value="1"/>
</dbReference>
<protein>
    <submittedName>
        <fullName evidence="3">Putative secreted protein</fullName>
    </submittedName>
</protein>
<reference evidence="3 4" key="1">
    <citation type="journal article" date="2012" name="BMC Genomics">
        <title>Complete genome sequence of Saccharothrix espanaensis DSM 44229T and comparison to the other completely sequenced Pseudonocardiaceae.</title>
        <authorList>
            <person name="Strobel T."/>
            <person name="Al-Dilaimi A."/>
            <person name="Blom J."/>
            <person name="Gessner A."/>
            <person name="Kalinowski J."/>
            <person name="Luzhetska M."/>
            <person name="Puhler A."/>
            <person name="Szczepanowski R."/>
            <person name="Bechthold A."/>
            <person name="Ruckert C."/>
        </authorList>
    </citation>
    <scope>NUCLEOTIDE SEQUENCE [LARGE SCALE GENOMIC DNA]</scope>
    <source>
        <strain evidence="4">ATCC 51144 / DSM 44229 / JCM 9112 / NBRC 15066 / NRRL 15764</strain>
    </source>
</reference>
<evidence type="ECO:0000256" key="1">
    <source>
        <dbReference type="SAM" id="MobiDB-lite"/>
    </source>
</evidence>
<accession>K0JQ55</accession>
<name>K0JQ55_SACES</name>
<evidence type="ECO:0000256" key="2">
    <source>
        <dbReference type="SAM" id="SignalP"/>
    </source>
</evidence>
<feature type="compositionally biased region" description="Low complexity" evidence="1">
    <location>
        <begin position="28"/>
        <end position="42"/>
    </location>
</feature>
<feature type="region of interest" description="Disordered" evidence="1">
    <location>
        <begin position="21"/>
        <end position="43"/>
    </location>
</feature>
<dbReference type="OrthoDB" id="3689568at2"/>